<dbReference type="InterPro" id="IPR036378">
    <property type="entry name" value="FAS1_dom_sf"/>
</dbReference>
<organism evidence="4 5">
    <name type="scientific">Glonium stellatum</name>
    <dbReference type="NCBI Taxonomy" id="574774"/>
    <lineage>
        <taxon>Eukaryota</taxon>
        <taxon>Fungi</taxon>
        <taxon>Dikarya</taxon>
        <taxon>Ascomycota</taxon>
        <taxon>Pezizomycotina</taxon>
        <taxon>Dothideomycetes</taxon>
        <taxon>Pleosporomycetidae</taxon>
        <taxon>Gloniales</taxon>
        <taxon>Gloniaceae</taxon>
        <taxon>Glonium</taxon>
    </lineage>
</organism>
<feature type="chain" id="PRO_5034361530" evidence="2">
    <location>
        <begin position="26"/>
        <end position="423"/>
    </location>
</feature>
<dbReference type="Proteomes" id="UP000250140">
    <property type="component" value="Unassembled WGS sequence"/>
</dbReference>
<dbReference type="SUPFAM" id="SSF82153">
    <property type="entry name" value="FAS1 domain"/>
    <property type="match status" value="2"/>
</dbReference>
<protein>
    <submittedName>
        <fullName evidence="4">FAS1 domain-containing protein</fullName>
    </submittedName>
</protein>
<dbReference type="GO" id="GO:0016236">
    <property type="term" value="P:macroautophagy"/>
    <property type="evidence" value="ECO:0007669"/>
    <property type="project" value="TreeGrafter"/>
</dbReference>
<name>A0A8E2F1K4_9PEZI</name>
<keyword evidence="2" id="KW-0732">Signal</keyword>
<sequence length="423" mass="44365">MHLLFIPLLYLPLLSFFSPACLVRGQFPSLGPIPTQTTTANTPTSSLPSLSDVCKTYGVALFCDHIDNGIVPALGFSSASGTSSSSSIGGGSGSSSSSITTSAPTDVAAPPGSPKALHLRMAGESLPSSITLFAPADAATPSISQKALHLLMARQSIISQPYLYQIAPYLIDAATMRGFTGCIVQTLDNYSVDLDGRPQVVLSHGQRDSINASQSSCSGTPSPIHIFSGIGNVTIAKEDIYFEGGIMHITDNYFTLPNTLSESLSTTAETKTFASYLTSNSSLDSAPEITVFAPNNAAFLTALGSNQSISATSISSLVDAHIVEGSVAYSPFLVSGMLLQTTAGADVLITATPDGRIFVNDAQIVTQDIITENGVVHIIDKSSCSIPRAPQPPLRLHPSLLLHSLVLRAGPRLTRRGQIGWER</sequence>
<evidence type="ECO:0000313" key="4">
    <source>
        <dbReference type="EMBL" id="OCL08892.1"/>
    </source>
</evidence>
<evidence type="ECO:0000313" key="5">
    <source>
        <dbReference type="Proteomes" id="UP000250140"/>
    </source>
</evidence>
<dbReference type="OrthoDB" id="3944420at2759"/>
<keyword evidence="5" id="KW-1185">Reference proteome</keyword>
<dbReference type="SMART" id="SM00554">
    <property type="entry name" value="FAS1"/>
    <property type="match status" value="1"/>
</dbReference>
<feature type="domain" description="FAS1" evidence="3">
    <location>
        <begin position="257"/>
        <end position="383"/>
    </location>
</feature>
<feature type="signal peptide" evidence="2">
    <location>
        <begin position="1"/>
        <end position="25"/>
    </location>
</feature>
<dbReference type="PANTHER" id="PTHR10900:SF77">
    <property type="entry name" value="FI19380P1"/>
    <property type="match status" value="1"/>
</dbReference>
<reference evidence="4 5" key="1">
    <citation type="journal article" date="2016" name="Nat. Commun.">
        <title>Ectomycorrhizal ecology is imprinted in the genome of the dominant symbiotic fungus Cenococcum geophilum.</title>
        <authorList>
            <consortium name="DOE Joint Genome Institute"/>
            <person name="Peter M."/>
            <person name="Kohler A."/>
            <person name="Ohm R.A."/>
            <person name="Kuo A."/>
            <person name="Krutzmann J."/>
            <person name="Morin E."/>
            <person name="Arend M."/>
            <person name="Barry K.W."/>
            <person name="Binder M."/>
            <person name="Choi C."/>
            <person name="Clum A."/>
            <person name="Copeland A."/>
            <person name="Grisel N."/>
            <person name="Haridas S."/>
            <person name="Kipfer T."/>
            <person name="LaButti K."/>
            <person name="Lindquist E."/>
            <person name="Lipzen A."/>
            <person name="Maire R."/>
            <person name="Meier B."/>
            <person name="Mihaltcheva S."/>
            <person name="Molinier V."/>
            <person name="Murat C."/>
            <person name="Poggeler S."/>
            <person name="Quandt C.A."/>
            <person name="Sperisen C."/>
            <person name="Tritt A."/>
            <person name="Tisserant E."/>
            <person name="Crous P.W."/>
            <person name="Henrissat B."/>
            <person name="Nehls U."/>
            <person name="Egli S."/>
            <person name="Spatafora J.W."/>
            <person name="Grigoriev I.V."/>
            <person name="Martin F.M."/>
        </authorList>
    </citation>
    <scope>NUCLEOTIDE SEQUENCE [LARGE SCALE GENOMIC DNA]</scope>
    <source>
        <strain evidence="4 5">CBS 207.34</strain>
    </source>
</reference>
<evidence type="ECO:0000259" key="3">
    <source>
        <dbReference type="PROSITE" id="PS50213"/>
    </source>
</evidence>
<proteinExistence type="predicted"/>
<dbReference type="InterPro" id="IPR050904">
    <property type="entry name" value="Adhesion/Biosynth-related"/>
</dbReference>
<gene>
    <name evidence="4" type="ORF">AOQ84DRAFT_388528</name>
</gene>
<dbReference type="PROSITE" id="PS50213">
    <property type="entry name" value="FAS1"/>
    <property type="match status" value="1"/>
</dbReference>
<dbReference type="InterPro" id="IPR000782">
    <property type="entry name" value="FAS1_domain"/>
</dbReference>
<accession>A0A8E2F1K4</accession>
<evidence type="ECO:0000256" key="1">
    <source>
        <dbReference type="SAM" id="MobiDB-lite"/>
    </source>
</evidence>
<evidence type="ECO:0000256" key="2">
    <source>
        <dbReference type="SAM" id="SignalP"/>
    </source>
</evidence>
<dbReference type="Gene3D" id="2.30.180.10">
    <property type="entry name" value="FAS1 domain"/>
    <property type="match status" value="2"/>
</dbReference>
<feature type="region of interest" description="Disordered" evidence="1">
    <location>
        <begin position="85"/>
        <end position="114"/>
    </location>
</feature>
<dbReference type="GO" id="GO:0000329">
    <property type="term" value="C:fungal-type vacuole membrane"/>
    <property type="evidence" value="ECO:0007669"/>
    <property type="project" value="TreeGrafter"/>
</dbReference>
<dbReference type="AlphaFoldDB" id="A0A8E2F1K4"/>
<dbReference type="Pfam" id="PF02469">
    <property type="entry name" value="Fasciclin"/>
    <property type="match status" value="1"/>
</dbReference>
<dbReference type="PANTHER" id="PTHR10900">
    <property type="entry name" value="PERIOSTIN-RELATED"/>
    <property type="match status" value="1"/>
</dbReference>
<dbReference type="EMBL" id="KV749561">
    <property type="protein sequence ID" value="OCL08892.1"/>
    <property type="molecule type" value="Genomic_DNA"/>
</dbReference>
<feature type="compositionally biased region" description="Low complexity" evidence="1">
    <location>
        <begin position="94"/>
        <end position="103"/>
    </location>
</feature>